<evidence type="ECO:0000313" key="4">
    <source>
        <dbReference type="EMBL" id="BBP90062.1"/>
    </source>
</evidence>
<dbReference type="InterPro" id="IPR036388">
    <property type="entry name" value="WH-like_DNA-bd_sf"/>
</dbReference>
<dbReference type="GO" id="GO:0006260">
    <property type="term" value="P:DNA replication"/>
    <property type="evidence" value="ECO:0007669"/>
    <property type="project" value="InterPro"/>
</dbReference>
<evidence type="ECO:0000313" key="5">
    <source>
        <dbReference type="Proteomes" id="UP000464658"/>
    </source>
</evidence>
<dbReference type="GO" id="GO:0003676">
    <property type="term" value="F:nucleic acid binding"/>
    <property type="evidence" value="ECO:0007669"/>
    <property type="project" value="InterPro"/>
</dbReference>
<dbReference type="SUPFAM" id="SSF47819">
    <property type="entry name" value="HRDC-like"/>
    <property type="match status" value="1"/>
</dbReference>
<name>A0A5S9MBU4_BACIA</name>
<evidence type="ECO:0000256" key="2">
    <source>
        <dbReference type="ARBA" id="ARBA00034808"/>
    </source>
</evidence>
<dbReference type="GO" id="GO:0006281">
    <property type="term" value="P:DNA repair"/>
    <property type="evidence" value="ECO:0007669"/>
    <property type="project" value="InterPro"/>
</dbReference>
<protein>
    <recommendedName>
        <fullName evidence="2">DNA 3'-5' helicase</fullName>
        <ecNumber evidence="2">5.6.2.4</ecNumber>
    </recommendedName>
</protein>
<dbReference type="Gene3D" id="1.10.10.10">
    <property type="entry name" value="Winged helix-like DNA-binding domain superfamily/Winged helix DNA-binding domain"/>
    <property type="match status" value="1"/>
</dbReference>
<dbReference type="InterPro" id="IPR018982">
    <property type="entry name" value="RQC_domain"/>
</dbReference>
<dbReference type="EC" id="5.6.2.4" evidence="2"/>
<comment type="catalytic activity">
    <reaction evidence="1">
        <text>Couples ATP hydrolysis with the unwinding of duplex DNA by translocating in the 3'-5' direction.</text>
        <dbReference type="EC" id="5.6.2.4"/>
    </reaction>
</comment>
<dbReference type="Gene3D" id="1.10.150.80">
    <property type="entry name" value="HRDC domain"/>
    <property type="match status" value="1"/>
</dbReference>
<sequence>MKQQSAQQISDFIEFLITEEYLHMSEGAYPTLKVTHKGKKVLVGQEAVYKKKAVKREAIQENDALFEQLRAVRMKLAREQGVPPFVVFSDQTLKEMSAVQPKTEEELLHIKGIGAQKKREIRGCFF</sequence>
<dbReference type="Pfam" id="PF00570">
    <property type="entry name" value="HRDC"/>
    <property type="match status" value="1"/>
</dbReference>
<proteinExistence type="predicted"/>
<dbReference type="GO" id="GO:0000166">
    <property type="term" value="F:nucleotide binding"/>
    <property type="evidence" value="ECO:0007669"/>
    <property type="project" value="InterPro"/>
</dbReference>
<dbReference type="InterPro" id="IPR010997">
    <property type="entry name" value="HRDC-like_sf"/>
</dbReference>
<accession>A0A5S9MBU4</accession>
<dbReference type="PROSITE" id="PS50967">
    <property type="entry name" value="HRDC"/>
    <property type="match status" value="1"/>
</dbReference>
<feature type="domain" description="HRDC" evidence="3">
    <location>
        <begin position="59"/>
        <end position="126"/>
    </location>
</feature>
<dbReference type="Pfam" id="PF09382">
    <property type="entry name" value="RQC"/>
    <property type="match status" value="1"/>
</dbReference>
<dbReference type="EMBL" id="AP021906">
    <property type="protein sequence ID" value="BBP90062.1"/>
    <property type="molecule type" value="Genomic_DNA"/>
</dbReference>
<dbReference type="SMART" id="SM00341">
    <property type="entry name" value="HRDC"/>
    <property type="match status" value="1"/>
</dbReference>
<dbReference type="SUPFAM" id="SSF46785">
    <property type="entry name" value="Winged helix' DNA-binding domain"/>
    <property type="match status" value="1"/>
</dbReference>
<reference evidence="4 5" key="1">
    <citation type="submission" date="2019-12" db="EMBL/GenBank/DDBJ databases">
        <title>Full genome sequence of a Bacillus safensis strain isolated from commercially available natto in Indonesia.</title>
        <authorList>
            <person name="Yoshida M."/>
            <person name="Uomi M."/>
            <person name="Waturangi D."/>
            <person name="Ekaputri J.J."/>
            <person name="Setiamarga D.H.E."/>
        </authorList>
    </citation>
    <scope>NUCLEOTIDE SEQUENCE [LARGE SCALE GENOMIC DNA]</scope>
    <source>
        <strain evidence="4 5">IDN1</strain>
    </source>
</reference>
<dbReference type="Proteomes" id="UP000464658">
    <property type="component" value="Chromosome"/>
</dbReference>
<dbReference type="InterPro" id="IPR002121">
    <property type="entry name" value="HRDC_dom"/>
</dbReference>
<dbReference type="InterPro" id="IPR044876">
    <property type="entry name" value="HRDC_dom_sf"/>
</dbReference>
<gene>
    <name evidence="4" type="ORF">BsIDN1_36800</name>
</gene>
<dbReference type="InterPro" id="IPR036390">
    <property type="entry name" value="WH_DNA-bd_sf"/>
</dbReference>
<dbReference type="AlphaFoldDB" id="A0A5S9MBU4"/>
<organism evidence="4 5">
    <name type="scientific">Bacillus safensis</name>
    <dbReference type="NCBI Taxonomy" id="561879"/>
    <lineage>
        <taxon>Bacteria</taxon>
        <taxon>Bacillati</taxon>
        <taxon>Bacillota</taxon>
        <taxon>Bacilli</taxon>
        <taxon>Bacillales</taxon>
        <taxon>Bacillaceae</taxon>
        <taxon>Bacillus</taxon>
    </lineage>
</organism>
<evidence type="ECO:0000256" key="1">
    <source>
        <dbReference type="ARBA" id="ARBA00034617"/>
    </source>
</evidence>
<dbReference type="GO" id="GO:0043138">
    <property type="term" value="F:3'-5' DNA helicase activity"/>
    <property type="evidence" value="ECO:0007669"/>
    <property type="project" value="UniProtKB-EC"/>
</dbReference>
<evidence type="ECO:0000259" key="3">
    <source>
        <dbReference type="PROSITE" id="PS50967"/>
    </source>
</evidence>